<evidence type="ECO:0000313" key="2">
    <source>
        <dbReference type="EMBL" id="QHU12711.1"/>
    </source>
</evidence>
<dbReference type="EMBL" id="MN740809">
    <property type="protein sequence ID" value="QHU12711.1"/>
    <property type="molecule type" value="Genomic_DNA"/>
</dbReference>
<feature type="transmembrane region" description="Helical" evidence="1">
    <location>
        <begin position="138"/>
        <end position="158"/>
    </location>
</feature>
<sequence length="224" mass="25177">MDGLYSLQRSLLTVYNLLPAISMITLFTFGLALGNFGMLSIFATLFFTTFVLFLLKKFIFHRDRFPTSNKTLYTLFNPFSSHTDTPGISDKMLSYWITNMTILFTAIILNAWEVYNKDPIDVNDDAMQAKIRNRKTRCIMIMSLCMFVGLILIGYRMFVVESVPNKIPLGAIISFLLGIAAATFWAVVIAQPNFGIRGNMDIFGISQQLISINNANLSMACIAS</sequence>
<keyword evidence="1" id="KW-0812">Transmembrane</keyword>
<organism evidence="2">
    <name type="scientific">viral metagenome</name>
    <dbReference type="NCBI Taxonomy" id="1070528"/>
    <lineage>
        <taxon>unclassified sequences</taxon>
        <taxon>metagenomes</taxon>
        <taxon>organismal metagenomes</taxon>
    </lineage>
</organism>
<protein>
    <submittedName>
        <fullName evidence="2">Uncharacterized protein</fullName>
    </submittedName>
</protein>
<feature type="transmembrane region" description="Helical" evidence="1">
    <location>
        <begin position="170"/>
        <end position="190"/>
    </location>
</feature>
<feature type="transmembrane region" description="Helical" evidence="1">
    <location>
        <begin position="12"/>
        <end position="30"/>
    </location>
</feature>
<dbReference type="AlphaFoldDB" id="A0A6C0K6C4"/>
<proteinExistence type="predicted"/>
<feature type="transmembrane region" description="Helical" evidence="1">
    <location>
        <begin position="36"/>
        <end position="55"/>
    </location>
</feature>
<evidence type="ECO:0000256" key="1">
    <source>
        <dbReference type="SAM" id="Phobius"/>
    </source>
</evidence>
<accession>A0A6C0K6C4</accession>
<keyword evidence="1" id="KW-1133">Transmembrane helix</keyword>
<reference evidence="2" key="1">
    <citation type="journal article" date="2020" name="Nature">
        <title>Giant virus diversity and host interactions through global metagenomics.</title>
        <authorList>
            <person name="Schulz F."/>
            <person name="Roux S."/>
            <person name="Paez-Espino D."/>
            <person name="Jungbluth S."/>
            <person name="Walsh D.A."/>
            <person name="Denef V.J."/>
            <person name="McMahon K.D."/>
            <person name="Konstantinidis K.T."/>
            <person name="Eloe-Fadrosh E.A."/>
            <person name="Kyrpides N.C."/>
            <person name="Woyke T."/>
        </authorList>
    </citation>
    <scope>NUCLEOTIDE SEQUENCE</scope>
    <source>
        <strain evidence="2">GVMAG-S-1101172-89</strain>
    </source>
</reference>
<name>A0A6C0K6C4_9ZZZZ</name>
<keyword evidence="1" id="KW-0472">Membrane</keyword>